<proteinExistence type="predicted"/>
<evidence type="ECO:0000259" key="3">
    <source>
        <dbReference type="PROSITE" id="PS51134"/>
    </source>
</evidence>
<dbReference type="Proteomes" id="UP000075885">
    <property type="component" value="Unassembled WGS sequence"/>
</dbReference>
<dbReference type="PROSITE" id="PS51134">
    <property type="entry name" value="ZF_TFIIB"/>
    <property type="match status" value="1"/>
</dbReference>
<protein>
    <recommendedName>
        <fullName evidence="3">TFIIB-type domain-containing protein</fullName>
    </recommendedName>
</protein>
<dbReference type="InterPro" id="IPR013137">
    <property type="entry name" value="Znf_TFIIB"/>
</dbReference>
<dbReference type="SUPFAM" id="SSF57783">
    <property type="entry name" value="Zinc beta-ribbon"/>
    <property type="match status" value="1"/>
</dbReference>
<accession>A0A182PB40</accession>
<sequence length="120" mass="13354">MVLESSIITSLMNKIHCPYHPMVALIDDYQTGDMICSACGQVVQPSWPFSTRRTNGGNTHSPESPRNGQSRDSVADYGDSRLHGFPNIAYHDQYESGCRDFGCGRNYDPVIVRAASTLRR</sequence>
<feature type="compositionally biased region" description="Polar residues" evidence="2">
    <location>
        <begin position="50"/>
        <end position="72"/>
    </location>
</feature>
<dbReference type="AlphaFoldDB" id="A0A182PB40"/>
<feature type="region of interest" description="Disordered" evidence="2">
    <location>
        <begin position="50"/>
        <end position="77"/>
    </location>
</feature>
<organism evidence="4 5">
    <name type="scientific">Anopheles epiroticus</name>
    <dbReference type="NCBI Taxonomy" id="199890"/>
    <lineage>
        <taxon>Eukaryota</taxon>
        <taxon>Metazoa</taxon>
        <taxon>Ecdysozoa</taxon>
        <taxon>Arthropoda</taxon>
        <taxon>Hexapoda</taxon>
        <taxon>Insecta</taxon>
        <taxon>Pterygota</taxon>
        <taxon>Neoptera</taxon>
        <taxon>Endopterygota</taxon>
        <taxon>Diptera</taxon>
        <taxon>Nematocera</taxon>
        <taxon>Culicoidea</taxon>
        <taxon>Culicidae</taxon>
        <taxon>Anophelinae</taxon>
        <taxon>Anopheles</taxon>
    </lineage>
</organism>
<dbReference type="EnsemblMetazoa" id="AEPI004145-RA">
    <property type="protein sequence ID" value="AEPI004145-PA"/>
    <property type="gene ID" value="AEPI004145"/>
</dbReference>
<evidence type="ECO:0000256" key="1">
    <source>
        <dbReference type="PROSITE-ProRule" id="PRU00469"/>
    </source>
</evidence>
<keyword evidence="1" id="KW-0862">Zinc</keyword>
<evidence type="ECO:0000256" key="2">
    <source>
        <dbReference type="SAM" id="MobiDB-lite"/>
    </source>
</evidence>
<keyword evidence="5" id="KW-1185">Reference proteome</keyword>
<reference evidence="5" key="1">
    <citation type="submission" date="2013-03" db="EMBL/GenBank/DDBJ databases">
        <title>The Genome Sequence of Anopheles epiroticus epiroticus2.</title>
        <authorList>
            <consortium name="The Broad Institute Genomics Platform"/>
            <person name="Neafsey D.E."/>
            <person name="Howell P."/>
            <person name="Walker B."/>
            <person name="Young S.K."/>
            <person name="Zeng Q."/>
            <person name="Gargeya S."/>
            <person name="Fitzgerald M."/>
            <person name="Haas B."/>
            <person name="Abouelleil A."/>
            <person name="Allen A.W."/>
            <person name="Alvarado L."/>
            <person name="Arachchi H.M."/>
            <person name="Berlin A.M."/>
            <person name="Chapman S.B."/>
            <person name="Gainer-Dewar J."/>
            <person name="Goldberg J."/>
            <person name="Griggs A."/>
            <person name="Gujja S."/>
            <person name="Hansen M."/>
            <person name="Howarth C."/>
            <person name="Imamovic A."/>
            <person name="Ireland A."/>
            <person name="Larimer J."/>
            <person name="McCowan C."/>
            <person name="Murphy C."/>
            <person name="Pearson M."/>
            <person name="Poon T.W."/>
            <person name="Priest M."/>
            <person name="Roberts A."/>
            <person name="Saif S."/>
            <person name="Shea T."/>
            <person name="Sisk P."/>
            <person name="Sykes S."/>
            <person name="Wortman J."/>
            <person name="Nusbaum C."/>
            <person name="Birren B."/>
        </authorList>
    </citation>
    <scope>NUCLEOTIDE SEQUENCE [LARGE SCALE GENOMIC DNA]</scope>
    <source>
        <strain evidence="5">Epiroticus2</strain>
    </source>
</reference>
<reference evidence="4" key="2">
    <citation type="submission" date="2020-05" db="UniProtKB">
        <authorList>
            <consortium name="EnsemblMetazoa"/>
        </authorList>
    </citation>
    <scope>IDENTIFICATION</scope>
    <source>
        <strain evidence="4">Epiroticus2</strain>
    </source>
</reference>
<feature type="domain" description="TFIIB-type" evidence="3">
    <location>
        <begin position="13"/>
        <end position="44"/>
    </location>
</feature>
<name>A0A182PB40_9DIPT</name>
<keyword evidence="1" id="KW-0863">Zinc-finger</keyword>
<dbReference type="GO" id="GO:0008270">
    <property type="term" value="F:zinc ion binding"/>
    <property type="evidence" value="ECO:0007669"/>
    <property type="project" value="UniProtKB-KW"/>
</dbReference>
<evidence type="ECO:0000313" key="5">
    <source>
        <dbReference type="Proteomes" id="UP000075885"/>
    </source>
</evidence>
<keyword evidence="1" id="KW-0479">Metal-binding</keyword>
<evidence type="ECO:0000313" key="4">
    <source>
        <dbReference type="EnsemblMetazoa" id="AEPI004145-PA"/>
    </source>
</evidence>
<dbReference type="Gene3D" id="2.20.25.10">
    <property type="match status" value="1"/>
</dbReference>
<dbReference type="VEuPathDB" id="VectorBase:AEPI004145"/>